<accession>A0ABQ7H226</accession>
<evidence type="ECO:0000313" key="2">
    <source>
        <dbReference type="Proteomes" id="UP000815325"/>
    </source>
</evidence>
<protein>
    <submittedName>
        <fullName evidence="1">Uncharacterized protein</fullName>
    </submittedName>
</protein>
<keyword evidence="2" id="KW-1185">Reference proteome</keyword>
<reference evidence="1" key="1">
    <citation type="submission" date="2017-08" db="EMBL/GenBank/DDBJ databases">
        <authorList>
            <person name="Polle J.E."/>
            <person name="Barry K."/>
            <person name="Cushman J."/>
            <person name="Schmutz J."/>
            <person name="Tran D."/>
            <person name="Hathwaick L.T."/>
            <person name="Yim W.C."/>
            <person name="Jenkins J."/>
            <person name="Mckie-Krisberg Z.M."/>
            <person name="Prochnik S."/>
            <person name="Lindquist E."/>
            <person name="Dockter R.B."/>
            <person name="Adam C."/>
            <person name="Molina H."/>
            <person name="Bunkerborg J."/>
            <person name="Jin E."/>
            <person name="Buchheim M."/>
            <person name="Magnuson J."/>
        </authorList>
    </citation>
    <scope>NUCLEOTIDE SEQUENCE</scope>
    <source>
        <strain evidence="1">CCAP 19/18</strain>
    </source>
</reference>
<feature type="non-terminal residue" evidence="1">
    <location>
        <position position="1"/>
    </location>
</feature>
<comment type="caution">
    <text evidence="1">The sequence shown here is derived from an EMBL/GenBank/DDBJ whole genome shotgun (WGS) entry which is preliminary data.</text>
</comment>
<dbReference type="Proteomes" id="UP000815325">
    <property type="component" value="Unassembled WGS sequence"/>
</dbReference>
<sequence>VEVTTSARALMIFARLLRRSGTMSMTAKEMSSRLSLGGSTYIAGHFPQCACRKFDCSGLKFPASTRMRTELMQSVQAMRIHHHAAPQFGDPASLLAPLATTEEVKLT</sequence>
<name>A0ABQ7H226_DUNSA</name>
<dbReference type="EMBL" id="MU069500">
    <property type="protein sequence ID" value="KAF5840912.1"/>
    <property type="molecule type" value="Genomic_DNA"/>
</dbReference>
<evidence type="ECO:0000313" key="1">
    <source>
        <dbReference type="EMBL" id="KAF5840912.1"/>
    </source>
</evidence>
<proteinExistence type="predicted"/>
<organism evidence="1 2">
    <name type="scientific">Dunaliella salina</name>
    <name type="common">Green alga</name>
    <name type="synonym">Protococcus salinus</name>
    <dbReference type="NCBI Taxonomy" id="3046"/>
    <lineage>
        <taxon>Eukaryota</taxon>
        <taxon>Viridiplantae</taxon>
        <taxon>Chlorophyta</taxon>
        <taxon>core chlorophytes</taxon>
        <taxon>Chlorophyceae</taxon>
        <taxon>CS clade</taxon>
        <taxon>Chlamydomonadales</taxon>
        <taxon>Dunaliellaceae</taxon>
        <taxon>Dunaliella</taxon>
    </lineage>
</organism>
<gene>
    <name evidence="1" type="ORF">DUNSADRAFT_15112</name>
</gene>